<dbReference type="PANTHER" id="PTHR43201">
    <property type="entry name" value="ACYL-COA SYNTHETASE"/>
    <property type="match status" value="1"/>
</dbReference>
<name>A0A2M8WQC2_9RHOB</name>
<dbReference type="Proteomes" id="UP000228531">
    <property type="component" value="Unassembled WGS sequence"/>
</dbReference>
<evidence type="ECO:0000256" key="1">
    <source>
        <dbReference type="ARBA" id="ARBA00006432"/>
    </source>
</evidence>
<reference evidence="4 5" key="1">
    <citation type="submission" date="2017-11" db="EMBL/GenBank/DDBJ databases">
        <title>Genomic Encyclopedia of Archaeal and Bacterial Type Strains, Phase II (KMG-II): From Individual Species to Whole Genera.</title>
        <authorList>
            <person name="Goeker M."/>
        </authorList>
    </citation>
    <scope>NUCLEOTIDE SEQUENCE [LARGE SCALE GENOMIC DNA]</scope>
    <source>
        <strain evidence="4 5">DSM 29128</strain>
    </source>
</reference>
<dbReference type="AlphaFoldDB" id="A0A2M8WQC2"/>
<gene>
    <name evidence="4" type="ORF">BC777_2005</name>
</gene>
<comment type="caution">
    <text evidence="4">The sequence shown here is derived from an EMBL/GenBank/DDBJ whole genome shotgun (WGS) entry which is preliminary data.</text>
</comment>
<dbReference type="SUPFAM" id="SSF56801">
    <property type="entry name" value="Acetyl-CoA synthetase-like"/>
    <property type="match status" value="1"/>
</dbReference>
<evidence type="ECO:0000256" key="2">
    <source>
        <dbReference type="ARBA" id="ARBA00022598"/>
    </source>
</evidence>
<keyword evidence="2 4" id="KW-0436">Ligase</keyword>
<feature type="domain" description="AMP-dependent synthetase/ligase" evidence="3">
    <location>
        <begin position="8"/>
        <end position="336"/>
    </location>
</feature>
<dbReference type="Gene3D" id="3.40.50.12780">
    <property type="entry name" value="N-terminal domain of ligase-like"/>
    <property type="match status" value="1"/>
</dbReference>
<evidence type="ECO:0000259" key="3">
    <source>
        <dbReference type="Pfam" id="PF00501"/>
    </source>
</evidence>
<dbReference type="PANTHER" id="PTHR43201:SF5">
    <property type="entry name" value="MEDIUM-CHAIN ACYL-COA LIGASE ACSF2, MITOCHONDRIAL"/>
    <property type="match status" value="1"/>
</dbReference>
<dbReference type="Pfam" id="PF00501">
    <property type="entry name" value="AMP-binding"/>
    <property type="match status" value="1"/>
</dbReference>
<dbReference type="PROSITE" id="PS00455">
    <property type="entry name" value="AMP_BINDING"/>
    <property type="match status" value="1"/>
</dbReference>
<sequence length="464" mass="50013">MTTLTAAFAQAAADYHDRTALIDGDGTAYGFSEVKELADRYAVAWSAKGVRPGDRVLIAMGIGADLYASLAALWSLGATAVLPEPAMGLAGIKTAIKATDPRFFCAAGPYRWIKLMVPGLWGAKLLTPGQQNTVAYPKQDVDPDSTALISFTSGTTGTPKAIPRSHAFLMAQWKAVAPLLQSEAAEIDLVTFPVFVLINLAEGRTSVLPSWKMSKLSSLDASAVVHWIKTHGCTRALLPPALCEKVVAAQDTGTLHHILTGGGPVFPDVVQRLKDITPELEVTTVYGSTEAEPIAHAHTTVQGYGLFAGHPVDAVRLRIVEGEIQVAGDHVNTGYLDPARDRETKVRDGDAIWHRTGDAGHLDDQGRLWLLGRVGDEVRTERGVQHPFAIETAARMWPGVSRVALMERDELPVLVVAGDAKQVELWRGRAAEFGINEVQHVAAIPLDKRHHSKVDRVALRKLLG</sequence>
<dbReference type="GO" id="GO:0006631">
    <property type="term" value="P:fatty acid metabolic process"/>
    <property type="evidence" value="ECO:0007669"/>
    <property type="project" value="TreeGrafter"/>
</dbReference>
<dbReference type="InterPro" id="IPR000873">
    <property type="entry name" value="AMP-dep_synth/lig_dom"/>
</dbReference>
<dbReference type="GO" id="GO:0031956">
    <property type="term" value="F:medium-chain fatty acid-CoA ligase activity"/>
    <property type="evidence" value="ECO:0007669"/>
    <property type="project" value="TreeGrafter"/>
</dbReference>
<organism evidence="4 5">
    <name type="scientific">Yoonia maricola</name>
    <dbReference type="NCBI Taxonomy" id="420999"/>
    <lineage>
        <taxon>Bacteria</taxon>
        <taxon>Pseudomonadati</taxon>
        <taxon>Pseudomonadota</taxon>
        <taxon>Alphaproteobacteria</taxon>
        <taxon>Rhodobacterales</taxon>
        <taxon>Paracoccaceae</taxon>
        <taxon>Yoonia</taxon>
    </lineage>
</organism>
<keyword evidence="5" id="KW-1185">Reference proteome</keyword>
<dbReference type="InterPro" id="IPR020845">
    <property type="entry name" value="AMP-binding_CS"/>
</dbReference>
<evidence type="ECO:0000313" key="5">
    <source>
        <dbReference type="Proteomes" id="UP000228531"/>
    </source>
</evidence>
<accession>A0A2M8WQC2</accession>
<dbReference type="InterPro" id="IPR042099">
    <property type="entry name" value="ANL_N_sf"/>
</dbReference>
<dbReference type="EMBL" id="PGTY01000001">
    <property type="protein sequence ID" value="PJI93135.1"/>
    <property type="molecule type" value="Genomic_DNA"/>
</dbReference>
<proteinExistence type="inferred from homology"/>
<dbReference type="RefSeq" id="WP_100367872.1">
    <property type="nucleotide sequence ID" value="NZ_PGTY01000001.1"/>
</dbReference>
<comment type="similarity">
    <text evidence="1">Belongs to the ATP-dependent AMP-binding enzyme family.</text>
</comment>
<protein>
    <submittedName>
        <fullName evidence="4">Acyl-CoA synthetase (AMP-forming)/AMP-acid ligase II</fullName>
    </submittedName>
</protein>
<dbReference type="OrthoDB" id="9803968at2"/>
<evidence type="ECO:0000313" key="4">
    <source>
        <dbReference type="EMBL" id="PJI93135.1"/>
    </source>
</evidence>